<dbReference type="GO" id="GO:0005886">
    <property type="term" value="C:plasma membrane"/>
    <property type="evidence" value="ECO:0007669"/>
    <property type="project" value="UniProtKB-SubCell"/>
</dbReference>
<dbReference type="GO" id="GO:0034040">
    <property type="term" value="F:ATPase-coupled lipid transmembrane transporter activity"/>
    <property type="evidence" value="ECO:0007669"/>
    <property type="project" value="TreeGrafter"/>
</dbReference>
<evidence type="ECO:0000256" key="8">
    <source>
        <dbReference type="ARBA" id="ARBA00023136"/>
    </source>
</evidence>
<dbReference type="PROSITE" id="PS00211">
    <property type="entry name" value="ABC_TRANSPORTER_1"/>
    <property type="match status" value="1"/>
</dbReference>
<feature type="transmembrane region" description="Helical" evidence="9">
    <location>
        <begin position="160"/>
        <end position="177"/>
    </location>
</feature>
<dbReference type="eggNOG" id="COG1132">
    <property type="taxonomic scope" value="Bacteria"/>
</dbReference>
<comment type="subcellular location">
    <subcellularLocation>
        <location evidence="1">Cell membrane</location>
        <topology evidence="1">Multi-pass membrane protein</topology>
    </subcellularLocation>
</comment>
<dbReference type="PANTHER" id="PTHR24221:SF654">
    <property type="entry name" value="ATP-BINDING CASSETTE SUB-FAMILY B MEMBER 6"/>
    <property type="match status" value="1"/>
</dbReference>
<dbReference type="SUPFAM" id="SSF52540">
    <property type="entry name" value="P-loop containing nucleoside triphosphate hydrolases"/>
    <property type="match status" value="1"/>
</dbReference>
<evidence type="ECO:0000256" key="4">
    <source>
        <dbReference type="ARBA" id="ARBA00022692"/>
    </source>
</evidence>
<evidence type="ECO:0000256" key="1">
    <source>
        <dbReference type="ARBA" id="ARBA00004651"/>
    </source>
</evidence>
<organism evidence="12">
    <name type="scientific">Chlorobium phaeobacteroides (strain BS1)</name>
    <dbReference type="NCBI Taxonomy" id="331678"/>
    <lineage>
        <taxon>Bacteria</taxon>
        <taxon>Pseudomonadati</taxon>
        <taxon>Chlorobiota</taxon>
        <taxon>Chlorobiia</taxon>
        <taxon>Chlorobiales</taxon>
        <taxon>Chlorobiaceae</taxon>
        <taxon>Chlorobium/Pelodictyon group</taxon>
        <taxon>Chlorobium</taxon>
    </lineage>
</organism>
<dbReference type="InterPro" id="IPR039421">
    <property type="entry name" value="Type_1_exporter"/>
</dbReference>
<proteinExistence type="predicted"/>
<dbReference type="InterPro" id="IPR003439">
    <property type="entry name" value="ABC_transporter-like_ATP-bd"/>
</dbReference>
<dbReference type="HOGENOM" id="CLU_000604_84_3_10"/>
<name>B3ELL1_CHLPB</name>
<evidence type="ECO:0000256" key="9">
    <source>
        <dbReference type="SAM" id="Phobius"/>
    </source>
</evidence>
<dbReference type="PROSITE" id="PS50929">
    <property type="entry name" value="ABC_TM1F"/>
    <property type="match status" value="1"/>
</dbReference>
<dbReference type="InterPro" id="IPR003593">
    <property type="entry name" value="AAA+_ATPase"/>
</dbReference>
<keyword evidence="4 9" id="KW-0812">Transmembrane</keyword>
<feature type="domain" description="ABC transmembrane type-1" evidence="11">
    <location>
        <begin position="62"/>
        <end position="323"/>
    </location>
</feature>
<reference evidence="12" key="1">
    <citation type="submission" date="2008-06" db="EMBL/GenBank/DDBJ databases">
        <title>Complete sequence of Chlorobium phaeobacteroides BS1.</title>
        <authorList>
            <consortium name="US DOE Joint Genome Institute"/>
            <person name="Lucas S."/>
            <person name="Copeland A."/>
            <person name="Lapidus A."/>
            <person name="Glavina del Rio T."/>
            <person name="Dalin E."/>
            <person name="Tice H."/>
            <person name="Bruce D."/>
            <person name="Goodwin L."/>
            <person name="Pitluck S."/>
            <person name="Schmutz J."/>
            <person name="Larimer F."/>
            <person name="Land M."/>
            <person name="Hauser L."/>
            <person name="Kyrpides N."/>
            <person name="Ovchinnikova G."/>
            <person name="Li T."/>
            <person name="Liu Z."/>
            <person name="Zhao F."/>
            <person name="Overmann J."/>
            <person name="Bryant D.A."/>
            <person name="Richardson P."/>
        </authorList>
    </citation>
    <scope>NUCLEOTIDE SEQUENCE [LARGE SCALE GENOMIC DNA]</scope>
    <source>
        <strain evidence="12">BS1</strain>
    </source>
</reference>
<dbReference type="Gene3D" id="1.20.1560.10">
    <property type="entry name" value="ABC transporter type 1, transmembrane domain"/>
    <property type="match status" value="1"/>
</dbReference>
<keyword evidence="5" id="KW-0547">Nucleotide-binding</keyword>
<dbReference type="InterPro" id="IPR017871">
    <property type="entry name" value="ABC_transporter-like_CS"/>
</dbReference>
<dbReference type="SMART" id="SM00382">
    <property type="entry name" value="AAA"/>
    <property type="match status" value="1"/>
</dbReference>
<evidence type="ECO:0000259" key="11">
    <source>
        <dbReference type="PROSITE" id="PS50929"/>
    </source>
</evidence>
<gene>
    <name evidence="12" type="ordered locus">Cphamn1_0373</name>
</gene>
<accession>B3ELL1</accession>
<dbReference type="EMBL" id="CP001101">
    <property type="protein sequence ID" value="ACE03340.1"/>
    <property type="molecule type" value="Genomic_DNA"/>
</dbReference>
<keyword evidence="3" id="KW-1003">Cell membrane</keyword>
<dbReference type="SUPFAM" id="SSF90123">
    <property type="entry name" value="ABC transporter transmembrane region"/>
    <property type="match status" value="1"/>
</dbReference>
<dbReference type="GO" id="GO:0140359">
    <property type="term" value="F:ABC-type transporter activity"/>
    <property type="evidence" value="ECO:0007669"/>
    <property type="project" value="InterPro"/>
</dbReference>
<evidence type="ECO:0000256" key="7">
    <source>
        <dbReference type="ARBA" id="ARBA00022989"/>
    </source>
</evidence>
<feature type="transmembrane region" description="Helical" evidence="9">
    <location>
        <begin position="268"/>
        <end position="287"/>
    </location>
</feature>
<dbReference type="GO" id="GO:0005524">
    <property type="term" value="F:ATP binding"/>
    <property type="evidence" value="ECO:0007669"/>
    <property type="project" value="UniProtKB-KW"/>
</dbReference>
<feature type="transmembrane region" description="Helical" evidence="9">
    <location>
        <begin position="183"/>
        <end position="200"/>
    </location>
</feature>
<dbReference type="FunFam" id="3.40.50.300:FF:000299">
    <property type="entry name" value="ABC transporter ATP-binding protein/permease"/>
    <property type="match status" value="1"/>
</dbReference>
<evidence type="ECO:0000256" key="2">
    <source>
        <dbReference type="ARBA" id="ARBA00022448"/>
    </source>
</evidence>
<dbReference type="InterPro" id="IPR011527">
    <property type="entry name" value="ABC1_TM_dom"/>
</dbReference>
<dbReference type="InterPro" id="IPR036640">
    <property type="entry name" value="ABC1_TM_sf"/>
</dbReference>
<dbReference type="PANTHER" id="PTHR24221">
    <property type="entry name" value="ATP-BINDING CASSETTE SUB-FAMILY B"/>
    <property type="match status" value="1"/>
</dbReference>
<dbReference type="GO" id="GO:0016887">
    <property type="term" value="F:ATP hydrolysis activity"/>
    <property type="evidence" value="ECO:0007669"/>
    <property type="project" value="InterPro"/>
</dbReference>
<dbReference type="Pfam" id="PF00664">
    <property type="entry name" value="ABC_membrane"/>
    <property type="match status" value="1"/>
</dbReference>
<dbReference type="AlphaFoldDB" id="B3ELL1"/>
<dbReference type="STRING" id="331678.Cphamn1_0373"/>
<dbReference type="PROSITE" id="PS50893">
    <property type="entry name" value="ABC_TRANSPORTER_2"/>
    <property type="match status" value="1"/>
</dbReference>
<dbReference type="Pfam" id="PF00005">
    <property type="entry name" value="ABC_tran"/>
    <property type="match status" value="1"/>
</dbReference>
<evidence type="ECO:0000256" key="5">
    <source>
        <dbReference type="ARBA" id="ARBA00022741"/>
    </source>
</evidence>
<dbReference type="InterPro" id="IPR027417">
    <property type="entry name" value="P-loop_NTPase"/>
</dbReference>
<sequence length="594" mass="66162">MSEHSLIHKIWRLLNPVQKKSVIFLFVLMLIGMVLETLGVGLVVPALALFTQKDIVSQYPRLRQVMDLFGDPDQQTLVVWGLLFLLGVYTVKGLFLAFLAWRQNQFVFRLQADVSQRLFTTYLSKPYSFHLQRNSAQLIRNATSEVYLFANKLMVSVMHFFKESLVLLGLCILLFVIEPVGATVVVGLFGVFGLGFYRFTRRYIIRWGKVRQQHEGMRIQHLQQGLGGVKDVKLLCRESDFLRQYGFHNTNVARVGQMEATMQQLPKLWVEFIAVGTFVMLVLTMLARGGSLDAIIPKLGLFAVAAFRLMPSVNRILTAVQSIKFSQPVLDMLGAELHSVVPQELFAKSEKQDFHTEVKLDQVSYSYPATHLPALDNVSLVVKKGETVGFIGSSGAGKSTIVDVLLGLLPPSDGKILVDGSDILQNLRGWQRQIGYVPQSIFLTDDSLRRNVAFGIPGDQISNDAVLKALRAAQLETFVESLPDGLDTMVGERGIRLSGGQRQRIGIARALYHDPAILVLDEATSALDTETEVDVMQAVNALHGDKTIVIVAHRLSTVEGCDRLYRLENGKIVDEGEAEKVLQNLRSRQGASVQ</sequence>
<evidence type="ECO:0000256" key="3">
    <source>
        <dbReference type="ARBA" id="ARBA00022475"/>
    </source>
</evidence>
<keyword evidence="8 9" id="KW-0472">Membrane</keyword>
<dbReference type="KEGG" id="cpb:Cphamn1_0373"/>
<keyword evidence="6" id="KW-0067">ATP-binding</keyword>
<protein>
    <submittedName>
        <fullName evidence="12">ABC transporter-related protein</fullName>
    </submittedName>
</protein>
<keyword evidence="2" id="KW-0813">Transport</keyword>
<dbReference type="OrthoDB" id="593815at2"/>
<evidence type="ECO:0000259" key="10">
    <source>
        <dbReference type="PROSITE" id="PS50893"/>
    </source>
</evidence>
<feature type="domain" description="ABC transporter" evidence="10">
    <location>
        <begin position="358"/>
        <end position="594"/>
    </location>
</feature>
<dbReference type="Gene3D" id="3.40.50.300">
    <property type="entry name" value="P-loop containing nucleotide triphosphate hydrolases"/>
    <property type="match status" value="1"/>
</dbReference>
<evidence type="ECO:0000313" key="12">
    <source>
        <dbReference type="EMBL" id="ACE03340.1"/>
    </source>
</evidence>
<keyword evidence="7 9" id="KW-1133">Transmembrane helix</keyword>
<feature type="transmembrane region" description="Helical" evidence="9">
    <location>
        <begin position="21"/>
        <end position="50"/>
    </location>
</feature>
<evidence type="ECO:0000256" key="6">
    <source>
        <dbReference type="ARBA" id="ARBA00022840"/>
    </source>
</evidence>
<feature type="transmembrane region" description="Helical" evidence="9">
    <location>
        <begin position="77"/>
        <end position="101"/>
    </location>
</feature>